<accession>A0A6M6BH10</accession>
<dbReference type="RefSeq" id="WP_171591922.1">
    <property type="nucleotide sequence ID" value="NZ_CP053538.1"/>
</dbReference>
<sequence>MNRTLLRSAVSFTLAVSAVSCTSTGSNSSNSADQYDLLPYQMADRWGYLNQQGKAAINPQFAEADLFHDGLARVENTAHKVGYINPKGTFIIAPAYEAGLAFSEGLACVVPASGQITYVDTKGAVKFTLANAQEARSFHEGLAAVRIGEKWGYVNPEGRLVITPTYSKASSFVQGQARVEQQRGPFESKAGFINKQNQIVIPLEYADVSYFSQNRAVVKVQEKYGYLDDKGTYVINPQFDQAGMFSQGLAPVRLGNNWGFIDESGKIAINPSYAGVLPFSANGLALAGDNATRQIGYLDREGKWAINAQFEEATPFYADIAFAKVGSKWGVIDKQGKFLENPTYDDVYQPKLNGSALVEEDGSVTALTRDVTDSEEMAVTSEAASANSYTPVAGMEDVGAEGEAKADAMEAASDAASSSALPTEEQVREGAPAYLTGTWRGKLDDKPFTLHIDKVAGDQVSGWNQVGSNKRPVSGTFWAWVEGDGCGYGLKLNEPGDDKWDGKFELQVTSKEGGALNINHAYGTWTANNGKSEKSVSLDK</sequence>
<reference evidence="2 3" key="1">
    <citation type="submission" date="2020-05" db="EMBL/GenBank/DDBJ databases">
        <title>Complete genome sequence of Hymenobacter sp. TS19 in Coasted Sand Dune.</title>
        <authorList>
            <person name="Lee J.-H."/>
            <person name="Jung J.-H."/>
            <person name="Jeong S."/>
            <person name="Zhao L."/>
            <person name="Kim M.-K."/>
            <person name="Seo H.-S."/>
            <person name="Lim S."/>
        </authorList>
    </citation>
    <scope>NUCLEOTIDE SEQUENCE [LARGE SCALE GENOMIC DNA]</scope>
    <source>
        <strain evidence="2 3">TS19</strain>
    </source>
</reference>
<dbReference type="SUPFAM" id="SSF69360">
    <property type="entry name" value="Cell wall binding repeat"/>
    <property type="match status" value="1"/>
</dbReference>
<protein>
    <submittedName>
        <fullName evidence="2">WG repeat-containing protein</fullName>
    </submittedName>
</protein>
<dbReference type="PANTHER" id="PTHR37841:SF1">
    <property type="entry name" value="DUF3298 DOMAIN-CONTAINING PROTEIN"/>
    <property type="match status" value="1"/>
</dbReference>
<name>A0A6M6BH10_9BACT</name>
<dbReference type="PANTHER" id="PTHR37841">
    <property type="entry name" value="GLR2918 PROTEIN"/>
    <property type="match status" value="1"/>
</dbReference>
<dbReference type="KEGG" id="hts:HMJ29_13110"/>
<dbReference type="InterPro" id="IPR032774">
    <property type="entry name" value="WG_beta_rep"/>
</dbReference>
<dbReference type="AlphaFoldDB" id="A0A6M6BH10"/>
<proteinExistence type="predicted"/>
<gene>
    <name evidence="2" type="ORF">HMJ29_13110</name>
</gene>
<dbReference type="EMBL" id="CP053538">
    <property type="protein sequence ID" value="QJX47831.1"/>
    <property type="molecule type" value="Genomic_DNA"/>
</dbReference>
<feature type="region of interest" description="Disordered" evidence="1">
    <location>
        <begin position="399"/>
        <end position="427"/>
    </location>
</feature>
<keyword evidence="3" id="KW-1185">Reference proteome</keyword>
<feature type="compositionally biased region" description="Low complexity" evidence="1">
    <location>
        <begin position="409"/>
        <end position="420"/>
    </location>
</feature>
<evidence type="ECO:0000313" key="3">
    <source>
        <dbReference type="Proteomes" id="UP000501623"/>
    </source>
</evidence>
<dbReference type="Pfam" id="PF14903">
    <property type="entry name" value="WG_beta_rep"/>
    <property type="match status" value="5"/>
</dbReference>
<dbReference type="Proteomes" id="UP000501623">
    <property type="component" value="Chromosome"/>
</dbReference>
<dbReference type="PROSITE" id="PS51257">
    <property type="entry name" value="PROKAR_LIPOPROTEIN"/>
    <property type="match status" value="1"/>
</dbReference>
<evidence type="ECO:0000313" key="2">
    <source>
        <dbReference type="EMBL" id="QJX47831.1"/>
    </source>
</evidence>
<evidence type="ECO:0000256" key="1">
    <source>
        <dbReference type="SAM" id="MobiDB-lite"/>
    </source>
</evidence>
<organism evidence="2 3">
    <name type="scientific">Hymenobacter taeanensis</name>
    <dbReference type="NCBI Taxonomy" id="2735321"/>
    <lineage>
        <taxon>Bacteria</taxon>
        <taxon>Pseudomonadati</taxon>
        <taxon>Bacteroidota</taxon>
        <taxon>Cytophagia</taxon>
        <taxon>Cytophagales</taxon>
        <taxon>Hymenobacteraceae</taxon>
        <taxon>Hymenobacter</taxon>
    </lineage>
</organism>